<dbReference type="Gene3D" id="3.40.50.150">
    <property type="entry name" value="Vaccinia Virus protein VP39"/>
    <property type="match status" value="1"/>
</dbReference>
<comment type="caution">
    <text evidence="1">The sequence shown here is derived from an EMBL/GenBank/DDBJ whole genome shotgun (WGS) entry which is preliminary data.</text>
</comment>
<dbReference type="AlphaFoldDB" id="D5P7V6"/>
<dbReference type="HOGENOM" id="CLU_857433_0_0_11"/>
<accession>D5P7V6</accession>
<keyword evidence="1" id="KW-0808">Transferase</keyword>
<name>D5P7V6_9MYCO</name>
<dbReference type="Proteomes" id="UP000003653">
    <property type="component" value="Unassembled WGS sequence"/>
</dbReference>
<protein>
    <submittedName>
        <fullName evidence="1">Methyltransferase domain protein</fullName>
    </submittedName>
</protein>
<keyword evidence="1" id="KW-0489">Methyltransferase</keyword>
<evidence type="ECO:0000313" key="1">
    <source>
        <dbReference type="EMBL" id="EFG77855.1"/>
    </source>
</evidence>
<proteinExistence type="predicted"/>
<gene>
    <name evidence="1" type="ORF">HMPREF0591_2250</name>
</gene>
<sequence>MPRQAFDACLTEGLLVPPATKRAQYDFIHETFQHATTALKFTLSVLERSYESHFTNYSGDVRATLEHACKYLLAARNGCELYQAAQDVHERFFTSDGDGSWFSEGYSAYKSQRKPLQDFNNFADAISGSRVLDFGTGRGHLAALIAHAGFDCYSTDVMDYRGAEAAHLPFRQMASPVDVPYPDDMFDSAIVKTVLHHVDEHDLIPLMTNLRRVARRLIIEEDTYAVPGMPPGVAAPGQIDLTEFNKLEESDQFRALVLIDFFGNAVAQGLVDMNFGCQFKRVSEWHSIFDSLGLRVVDTDVVGFRPGNIHKACQVRFVVDREDL</sequence>
<dbReference type="Pfam" id="PF13489">
    <property type="entry name" value="Methyltransf_23"/>
    <property type="match status" value="1"/>
</dbReference>
<reference evidence="1 2" key="1">
    <citation type="submission" date="2010-04" db="EMBL/GenBank/DDBJ databases">
        <authorList>
            <person name="Muzny D."/>
            <person name="Qin X."/>
            <person name="Deng J."/>
            <person name="Jiang H."/>
            <person name="Liu Y."/>
            <person name="Qu J."/>
            <person name="Song X.-Z."/>
            <person name="Zhang L."/>
            <person name="Thornton R."/>
            <person name="Coyle M."/>
            <person name="Francisco L."/>
            <person name="Jackson L."/>
            <person name="Javaid M."/>
            <person name="Korchina V."/>
            <person name="Kovar C."/>
            <person name="Mata R."/>
            <person name="Mathew T."/>
            <person name="Ngo R."/>
            <person name="Nguyen L."/>
            <person name="Nguyen N."/>
            <person name="Okwuonu G."/>
            <person name="Ongeri F."/>
            <person name="Pham C."/>
            <person name="Simmons D."/>
            <person name="Wilczek-Boney K."/>
            <person name="Hale W."/>
            <person name="Jakkamsetti A."/>
            <person name="Pham P."/>
            <person name="Ruth R."/>
            <person name="San Lucas F."/>
            <person name="Warren J."/>
            <person name="Zhang J."/>
            <person name="Zhao Z."/>
            <person name="Zhou C."/>
            <person name="Zhu D."/>
            <person name="Lee S."/>
            <person name="Bess C."/>
            <person name="Blankenburg K."/>
            <person name="Forbes L."/>
            <person name="Fu Q."/>
            <person name="Gubbala S."/>
            <person name="Hirani K."/>
            <person name="Jayaseelan J.C."/>
            <person name="Lara F."/>
            <person name="Munidasa M."/>
            <person name="Palculict T."/>
            <person name="Patil S."/>
            <person name="Pu L.-L."/>
            <person name="Saada N."/>
            <person name="Tang L."/>
            <person name="Weissenberger G."/>
            <person name="Zhu Y."/>
            <person name="Hemphill L."/>
            <person name="Shang Y."/>
            <person name="Youmans B."/>
            <person name="Ayvaz T."/>
            <person name="Ross M."/>
            <person name="Santibanez J."/>
            <person name="Aqrawi P."/>
            <person name="Gross S."/>
            <person name="Joshi V."/>
            <person name="Fowler G."/>
            <person name="Nazareth L."/>
            <person name="Reid J."/>
            <person name="Worley K."/>
            <person name="Petrosino J."/>
            <person name="Highlander S."/>
            <person name="Gibbs R."/>
        </authorList>
    </citation>
    <scope>NUCLEOTIDE SEQUENCE [LARGE SCALE GENOMIC DNA]</scope>
    <source>
        <strain evidence="1 2">ATCC BAA-614</strain>
    </source>
</reference>
<dbReference type="GO" id="GO:0032259">
    <property type="term" value="P:methylation"/>
    <property type="evidence" value="ECO:0007669"/>
    <property type="project" value="UniProtKB-KW"/>
</dbReference>
<dbReference type="GO" id="GO:0008168">
    <property type="term" value="F:methyltransferase activity"/>
    <property type="evidence" value="ECO:0007669"/>
    <property type="project" value="UniProtKB-KW"/>
</dbReference>
<dbReference type="SUPFAM" id="SSF53335">
    <property type="entry name" value="S-adenosyl-L-methionine-dependent methyltransferases"/>
    <property type="match status" value="1"/>
</dbReference>
<organism evidence="1 2">
    <name type="scientific">Mycobacterium parascrofulaceum ATCC BAA-614</name>
    <dbReference type="NCBI Taxonomy" id="525368"/>
    <lineage>
        <taxon>Bacteria</taxon>
        <taxon>Bacillati</taxon>
        <taxon>Actinomycetota</taxon>
        <taxon>Actinomycetes</taxon>
        <taxon>Mycobacteriales</taxon>
        <taxon>Mycobacteriaceae</taxon>
        <taxon>Mycobacterium</taxon>
        <taxon>Mycobacterium simiae complex</taxon>
    </lineage>
</organism>
<dbReference type="EMBL" id="ADNV01000203">
    <property type="protein sequence ID" value="EFG77855.1"/>
    <property type="molecule type" value="Genomic_DNA"/>
</dbReference>
<dbReference type="InterPro" id="IPR029063">
    <property type="entry name" value="SAM-dependent_MTases_sf"/>
</dbReference>
<evidence type="ECO:0000313" key="2">
    <source>
        <dbReference type="Proteomes" id="UP000003653"/>
    </source>
</evidence>
<keyword evidence="2" id="KW-1185">Reference proteome</keyword>